<evidence type="ECO:0000256" key="2">
    <source>
        <dbReference type="PIRNR" id="PIRNR009414"/>
    </source>
</evidence>
<comment type="similarity">
    <text evidence="2">Belongs to the LuxC family.</text>
</comment>
<comment type="caution">
    <text evidence="4">The sequence shown here is derived from an EMBL/GenBank/DDBJ whole genome shotgun (WGS) entry which is preliminary data.</text>
</comment>
<evidence type="ECO:0000256" key="3">
    <source>
        <dbReference type="SAM" id="MobiDB-lite"/>
    </source>
</evidence>
<evidence type="ECO:0000313" key="4">
    <source>
        <dbReference type="EMBL" id="MWA04894.1"/>
    </source>
</evidence>
<dbReference type="SUPFAM" id="SSF53720">
    <property type="entry name" value="ALDH-like"/>
    <property type="match status" value="1"/>
</dbReference>
<dbReference type="Proteomes" id="UP000462055">
    <property type="component" value="Unassembled WGS sequence"/>
</dbReference>
<dbReference type="InterPro" id="IPR016161">
    <property type="entry name" value="Ald_DH/histidinol_DH"/>
</dbReference>
<proteinExistence type="inferred from homology"/>
<organism evidence="4 5">
    <name type="scientific">Actinomadura physcomitrii</name>
    <dbReference type="NCBI Taxonomy" id="2650748"/>
    <lineage>
        <taxon>Bacteria</taxon>
        <taxon>Bacillati</taxon>
        <taxon>Actinomycetota</taxon>
        <taxon>Actinomycetes</taxon>
        <taxon>Streptosporangiales</taxon>
        <taxon>Thermomonosporaceae</taxon>
        <taxon>Actinomadura</taxon>
    </lineage>
</organism>
<dbReference type="EMBL" id="WBMS02000031">
    <property type="protein sequence ID" value="MWA04894.1"/>
    <property type="molecule type" value="Genomic_DNA"/>
</dbReference>
<dbReference type="GO" id="GO:0050062">
    <property type="term" value="F:long-chain-fatty-acyl-CoA reductase activity"/>
    <property type="evidence" value="ECO:0007669"/>
    <property type="project" value="UniProtKB-EC"/>
</dbReference>
<reference evidence="4" key="1">
    <citation type="submission" date="2019-12" db="EMBL/GenBank/DDBJ databases">
        <title>Actinomadura physcomitrii sp. nov., a novel actinomycete isolated from moss [Physcomitrium sphaericum (Ludw) Fuernr].</title>
        <authorList>
            <person name="Zhuang X."/>
        </authorList>
    </citation>
    <scope>NUCLEOTIDE SEQUENCE [LARGE SCALE GENOMIC DNA]</scope>
    <source>
        <strain evidence="4">LD22</strain>
    </source>
</reference>
<keyword evidence="1 2" id="KW-0521">NADP</keyword>
<keyword evidence="5" id="KW-1185">Reference proteome</keyword>
<protein>
    <recommendedName>
        <fullName evidence="2">Acyl-CoA reductase</fullName>
        <ecNumber evidence="2">1.2.1.50</ecNumber>
    </recommendedName>
</protein>
<feature type="compositionally biased region" description="Low complexity" evidence="3">
    <location>
        <begin position="14"/>
        <end position="24"/>
    </location>
</feature>
<dbReference type="InterPro" id="IPR008670">
    <property type="entry name" value="CoA_reduct_LuxC"/>
</dbReference>
<dbReference type="RefSeq" id="WP_151597394.1">
    <property type="nucleotide sequence ID" value="NZ_WBMS02000031.1"/>
</dbReference>
<name>A0A6I4ML75_9ACTN</name>
<gene>
    <name evidence="4" type="ORF">F8568_031905</name>
</gene>
<sequence>MSGATLSGPDLSDTAATAGRTAGPTPVVHVVQGVTDRGSAVVHGRPGEEFSTPVLDLDRLVWPRSEPGPAFEVPTSEVVDLLVETGRHLKDDTDGLLAEALRHMTSVSPLPEEVLERAYARLWRSFEAPQIRAQIDNELGGADILDGWREVVLPGGRVAGIRAFPPRLVHILAGNAPGVAAQSIVRGSITKGVNLLKLPSNDLFTATAVLRTMAAVAPDHPVVRSFSAVYWRGGDTSVESVLFRAQFFDKLVAWGGESTIRGALKYVGPGFELVSFDPKSSISMIGAQALASDEALEEAAEAAATDATFYNQAACVASRFQFVEGPVENADRFAAALRERMGVAREFSSAGGPKVGAELREEIEVLRGLEDDYRVWGGYDGRGLVIRSPEPVEFHPDGKVVNVVPVPSLAEAVRYAGVATQTVGVYPATRKAELRDALASAGVQRVVSLGMAGGMPPGLSHDGFYPLQRLMRWVNDE</sequence>
<comment type="catalytic activity">
    <reaction evidence="2">
        <text>a long-chain fatty aldehyde + NADP(+) + CoA = a long-chain fatty acyl-CoA + NADPH + H(+)</text>
        <dbReference type="Rhea" id="RHEA:15437"/>
        <dbReference type="ChEBI" id="CHEBI:15378"/>
        <dbReference type="ChEBI" id="CHEBI:17176"/>
        <dbReference type="ChEBI" id="CHEBI:57287"/>
        <dbReference type="ChEBI" id="CHEBI:57783"/>
        <dbReference type="ChEBI" id="CHEBI:58349"/>
        <dbReference type="ChEBI" id="CHEBI:83139"/>
        <dbReference type="EC" id="1.2.1.50"/>
    </reaction>
</comment>
<feature type="region of interest" description="Disordered" evidence="3">
    <location>
        <begin position="1"/>
        <end position="24"/>
    </location>
</feature>
<dbReference type="EC" id="1.2.1.50" evidence="2"/>
<accession>A0A6I4ML75</accession>
<dbReference type="Pfam" id="PF05893">
    <property type="entry name" value="LuxC"/>
    <property type="match status" value="1"/>
</dbReference>
<dbReference type="CDD" id="cd07080">
    <property type="entry name" value="ALDH_Acyl-CoA-Red_LuxC"/>
    <property type="match status" value="1"/>
</dbReference>
<evidence type="ECO:0000256" key="1">
    <source>
        <dbReference type="ARBA" id="ARBA00022857"/>
    </source>
</evidence>
<keyword evidence="2" id="KW-0560">Oxidoreductase</keyword>
<evidence type="ECO:0000313" key="5">
    <source>
        <dbReference type="Proteomes" id="UP000462055"/>
    </source>
</evidence>
<dbReference type="AlphaFoldDB" id="A0A6I4ML75"/>
<dbReference type="GO" id="GO:0003995">
    <property type="term" value="F:acyl-CoA dehydrogenase activity"/>
    <property type="evidence" value="ECO:0007669"/>
    <property type="project" value="InterPro"/>
</dbReference>
<dbReference type="GO" id="GO:0008218">
    <property type="term" value="P:bioluminescence"/>
    <property type="evidence" value="ECO:0007669"/>
    <property type="project" value="InterPro"/>
</dbReference>
<dbReference type="PIRSF" id="PIRSF009414">
    <property type="entry name" value="LuxC"/>
    <property type="match status" value="1"/>
</dbReference>